<evidence type="ECO:0000313" key="10">
    <source>
        <dbReference type="EMBL" id="MBF6354274.1"/>
    </source>
</evidence>
<keyword evidence="4" id="KW-0285">Flavoprotein</keyword>
<keyword evidence="3" id="KW-0216">Detoxification</keyword>
<keyword evidence="6" id="KW-0560">Oxidoreductase</keyword>
<comment type="cofactor">
    <cofactor evidence="1">
        <name>FMN</name>
        <dbReference type="ChEBI" id="CHEBI:58210"/>
    </cofactor>
</comment>
<dbReference type="InterPro" id="IPR004136">
    <property type="entry name" value="NMO"/>
</dbReference>
<evidence type="ECO:0000256" key="4">
    <source>
        <dbReference type="ARBA" id="ARBA00022630"/>
    </source>
</evidence>
<dbReference type="PANTHER" id="PTHR42747:SF3">
    <property type="entry name" value="NITRONATE MONOOXYGENASE-RELATED"/>
    <property type="match status" value="1"/>
</dbReference>
<proteinExistence type="inferred from homology"/>
<accession>A0ABS0D715</accession>
<dbReference type="Gene3D" id="3.20.20.70">
    <property type="entry name" value="Aldolase class I"/>
    <property type="match status" value="1"/>
</dbReference>
<evidence type="ECO:0000256" key="1">
    <source>
        <dbReference type="ARBA" id="ARBA00001917"/>
    </source>
</evidence>
<evidence type="ECO:0000313" key="11">
    <source>
        <dbReference type="Proteomes" id="UP000707731"/>
    </source>
</evidence>
<dbReference type="Proteomes" id="UP000707731">
    <property type="component" value="Unassembled WGS sequence"/>
</dbReference>
<dbReference type="PANTHER" id="PTHR42747">
    <property type="entry name" value="NITRONATE MONOOXYGENASE-RELATED"/>
    <property type="match status" value="1"/>
</dbReference>
<evidence type="ECO:0000256" key="6">
    <source>
        <dbReference type="ARBA" id="ARBA00023002"/>
    </source>
</evidence>
<sequence length="347" mass="35604">MNAFSELAGVDHPIVQGPFGGGLSTVELLGTVSDGGGLGSFGAHILDGQGIVELVAACRARTQRPFNVNLWVPQPGEPTTLDAADKARLQSFYTEIGVEPPHDIATPSYAEQLAAILEAAPPVASFVMGIPEASFLAAARRRGIRTMGTATTVEEALAIEAAGMDAVVASGSDAGGHRGAFLRPVHESLVGTFSLIPQVAQAVSIPVVAAGGIADRRGVAAAMLLGADAVQVGTGFLATAQSGASAVHRAALRSAQAQTTVLTRLFSGRTARGILNRFLREMAPFEADVPAYPAQNALMTPIRKAAAQRGDPELLNLWSGQAAALAGSVDAGAYLTELIAGLDTHSR</sequence>
<evidence type="ECO:0000256" key="3">
    <source>
        <dbReference type="ARBA" id="ARBA00022575"/>
    </source>
</evidence>
<dbReference type="RefSeq" id="WP_195001061.1">
    <property type="nucleotide sequence ID" value="NZ_JADLQN010000001.1"/>
</dbReference>
<keyword evidence="11" id="KW-1185">Reference proteome</keyword>
<evidence type="ECO:0000256" key="5">
    <source>
        <dbReference type="ARBA" id="ARBA00022643"/>
    </source>
</evidence>
<dbReference type="InterPro" id="IPR013785">
    <property type="entry name" value="Aldolase_TIM"/>
</dbReference>
<dbReference type="CDD" id="cd04730">
    <property type="entry name" value="NPD_like"/>
    <property type="match status" value="1"/>
</dbReference>
<evidence type="ECO:0000256" key="8">
    <source>
        <dbReference type="ARBA" id="ARBA00031155"/>
    </source>
</evidence>
<keyword evidence="5" id="KW-0288">FMN</keyword>
<comment type="catalytic activity">
    <reaction evidence="9">
        <text>3 propionate 3-nitronate + 3 O2 + H2O = 3 3-oxopropanoate + 2 nitrate + nitrite + H2O2 + 3 H(+)</text>
        <dbReference type="Rhea" id="RHEA:57332"/>
        <dbReference type="ChEBI" id="CHEBI:15377"/>
        <dbReference type="ChEBI" id="CHEBI:15378"/>
        <dbReference type="ChEBI" id="CHEBI:15379"/>
        <dbReference type="ChEBI" id="CHEBI:16240"/>
        <dbReference type="ChEBI" id="CHEBI:16301"/>
        <dbReference type="ChEBI" id="CHEBI:17632"/>
        <dbReference type="ChEBI" id="CHEBI:33190"/>
        <dbReference type="ChEBI" id="CHEBI:136067"/>
    </reaction>
</comment>
<protein>
    <recommendedName>
        <fullName evidence="8">Propionate 3-nitronate monooxygenase</fullName>
    </recommendedName>
</protein>
<name>A0ABS0D715_9NOCA</name>
<keyword evidence="7 10" id="KW-0503">Monooxygenase</keyword>
<dbReference type="EMBL" id="JADLQN010000001">
    <property type="protein sequence ID" value="MBF6354274.1"/>
    <property type="molecule type" value="Genomic_DNA"/>
</dbReference>
<evidence type="ECO:0000256" key="9">
    <source>
        <dbReference type="ARBA" id="ARBA00049401"/>
    </source>
</evidence>
<evidence type="ECO:0000256" key="7">
    <source>
        <dbReference type="ARBA" id="ARBA00023033"/>
    </source>
</evidence>
<dbReference type="GO" id="GO:0004497">
    <property type="term" value="F:monooxygenase activity"/>
    <property type="evidence" value="ECO:0007669"/>
    <property type="project" value="UniProtKB-KW"/>
</dbReference>
<reference evidence="10 11" key="1">
    <citation type="submission" date="2020-10" db="EMBL/GenBank/DDBJ databases">
        <title>Identification of Nocardia species via Next-generation sequencing and recognition of intraspecies genetic diversity.</title>
        <authorList>
            <person name="Li P."/>
            <person name="Li P."/>
            <person name="Lu B."/>
        </authorList>
    </citation>
    <scope>NUCLEOTIDE SEQUENCE [LARGE SCALE GENOMIC DNA]</scope>
    <source>
        <strain evidence="10 11">BJ06-0143</strain>
    </source>
</reference>
<gene>
    <name evidence="10" type="ORF">IU449_06920</name>
</gene>
<organism evidence="10 11">
    <name type="scientific">Nocardia higoensis</name>
    <dbReference type="NCBI Taxonomy" id="228599"/>
    <lineage>
        <taxon>Bacteria</taxon>
        <taxon>Bacillati</taxon>
        <taxon>Actinomycetota</taxon>
        <taxon>Actinomycetes</taxon>
        <taxon>Mycobacteriales</taxon>
        <taxon>Nocardiaceae</taxon>
        <taxon>Nocardia</taxon>
    </lineage>
</organism>
<comment type="caution">
    <text evidence="10">The sequence shown here is derived from an EMBL/GenBank/DDBJ whole genome shotgun (WGS) entry which is preliminary data.</text>
</comment>
<dbReference type="Pfam" id="PF03060">
    <property type="entry name" value="NMO"/>
    <property type="match status" value="1"/>
</dbReference>
<evidence type="ECO:0000256" key="2">
    <source>
        <dbReference type="ARBA" id="ARBA00009881"/>
    </source>
</evidence>
<dbReference type="SUPFAM" id="SSF51412">
    <property type="entry name" value="Inosine monophosphate dehydrogenase (IMPDH)"/>
    <property type="match status" value="1"/>
</dbReference>
<comment type="similarity">
    <text evidence="2">Belongs to the nitronate monooxygenase family. NMO class I subfamily.</text>
</comment>